<sequence length="136" mass="15317">MMKAFLLRPKSSFCDKVREVCFAVGLANDGAFHLALAEIALYGHDKIEYLHPGREDANALKHYTLSLQYTNQKIQAVENMMSDGLLITVLCLANYDMNIGNLERYTAHMAGLETIVRSRGGVDKFRSIHLVLSLLW</sequence>
<keyword evidence="3" id="KW-1185">Reference proteome</keyword>
<dbReference type="EMBL" id="ONZP01000117">
    <property type="protein sequence ID" value="SPJ74312.1"/>
    <property type="molecule type" value="Genomic_DNA"/>
</dbReference>
<dbReference type="PANTHER" id="PTHR37540:SF5">
    <property type="entry name" value="TRANSCRIPTION FACTOR DOMAIN-CONTAINING PROTEIN"/>
    <property type="match status" value="1"/>
</dbReference>
<gene>
    <name evidence="2" type="ORF">FTOL_04042</name>
</gene>
<dbReference type="AlphaFoldDB" id="A0AAE8SGC3"/>
<dbReference type="InterPro" id="IPR021858">
    <property type="entry name" value="Fun_TF"/>
</dbReference>
<protein>
    <submittedName>
        <fullName evidence="2">Uncharacterized protein</fullName>
    </submittedName>
</protein>
<reference evidence="2" key="1">
    <citation type="submission" date="2018-03" db="EMBL/GenBank/DDBJ databases">
        <authorList>
            <person name="Guldener U."/>
        </authorList>
    </citation>
    <scope>NUCLEOTIDE SEQUENCE</scope>
</reference>
<dbReference type="Pfam" id="PF11951">
    <property type="entry name" value="Fungal_trans_2"/>
    <property type="match status" value="1"/>
</dbReference>
<organism evidence="2 3">
    <name type="scientific">Fusarium torulosum</name>
    <dbReference type="NCBI Taxonomy" id="33205"/>
    <lineage>
        <taxon>Eukaryota</taxon>
        <taxon>Fungi</taxon>
        <taxon>Dikarya</taxon>
        <taxon>Ascomycota</taxon>
        <taxon>Pezizomycotina</taxon>
        <taxon>Sordariomycetes</taxon>
        <taxon>Hypocreomycetidae</taxon>
        <taxon>Hypocreales</taxon>
        <taxon>Nectriaceae</taxon>
        <taxon>Fusarium</taxon>
    </lineage>
</organism>
<comment type="caution">
    <text evidence="2">The sequence shown here is derived from an EMBL/GenBank/DDBJ whole genome shotgun (WGS) entry which is preliminary data.</text>
</comment>
<name>A0AAE8SGC3_9HYPO</name>
<evidence type="ECO:0000256" key="1">
    <source>
        <dbReference type="ARBA" id="ARBA00023242"/>
    </source>
</evidence>
<dbReference type="PANTHER" id="PTHR37540">
    <property type="entry name" value="TRANSCRIPTION FACTOR (ACR-2), PUTATIVE-RELATED-RELATED"/>
    <property type="match status" value="1"/>
</dbReference>
<evidence type="ECO:0000313" key="3">
    <source>
        <dbReference type="Proteomes" id="UP001187734"/>
    </source>
</evidence>
<keyword evidence="1" id="KW-0539">Nucleus</keyword>
<evidence type="ECO:0000313" key="2">
    <source>
        <dbReference type="EMBL" id="SPJ74312.1"/>
    </source>
</evidence>
<dbReference type="Proteomes" id="UP001187734">
    <property type="component" value="Unassembled WGS sequence"/>
</dbReference>
<accession>A0AAE8SGC3</accession>
<proteinExistence type="predicted"/>